<dbReference type="EMBL" id="NAJM01000019">
    <property type="protein sequence ID" value="RVX71148.1"/>
    <property type="molecule type" value="Genomic_DNA"/>
</dbReference>
<feature type="compositionally biased region" description="Polar residues" evidence="2">
    <location>
        <begin position="180"/>
        <end position="195"/>
    </location>
</feature>
<dbReference type="InterPro" id="IPR021833">
    <property type="entry name" value="DUF3425"/>
</dbReference>
<feature type="region of interest" description="Disordered" evidence="2">
    <location>
        <begin position="173"/>
        <end position="198"/>
    </location>
</feature>
<accession>A0A438N5Z2</accession>
<feature type="compositionally biased region" description="Basic and acidic residues" evidence="2">
    <location>
        <begin position="111"/>
        <end position="127"/>
    </location>
</feature>
<feature type="region of interest" description="Disordered" evidence="2">
    <location>
        <begin position="1"/>
        <end position="39"/>
    </location>
</feature>
<evidence type="ECO:0000256" key="2">
    <source>
        <dbReference type="SAM" id="MobiDB-lite"/>
    </source>
</evidence>
<evidence type="ECO:0000313" key="4">
    <source>
        <dbReference type="Proteomes" id="UP000288859"/>
    </source>
</evidence>
<evidence type="ECO:0008006" key="5">
    <source>
        <dbReference type="Google" id="ProtNLM"/>
    </source>
</evidence>
<sequence>MSTKRDIPPSGDDLQTSKPKRQKLSKAQLERKRECDREAQRQIRLKTKNRIAHLEGLVRALQQGHSDQGRMKEMVDRLNESQQEINRLREIIRGVNKLVEGVEPTSLLAIKSDKDSDQPKSDSHSGDRDDDDDMFHVKLRDLPTTSKESSVQRENPFHDEQIMFPVEQDQTHVPAYFDSPQPNSTGDKSSHSSPEQCALSDQVVVDTGNDVSLPMIHEDDLPLVQSNQEQAEITQKINTIAVQIIQDRMLDGRLWYLAGSLLSFILSMPQHHQTPLEYEEDIPVRAVLHGWASVTARYYLDPGWLWLRHLDESLYSALGVPERLAIMRVMRMQYQAQVRPYLTPDLALPGFMIARPAQAYLEHDPLVEHFVWPGIREHILFAPRKYATNRFMDSFRNYCRFIWNHHPEDTFVRNDLTGMYSYSLDFITRQADLRCWSMRSEFFNIFPELRNDIPSFDESFPITNLALSFEAPKSSKKLLLEEPKMAEDYGDQDDREGRGARCRTLSLASFSGIED</sequence>
<keyword evidence="1" id="KW-0175">Coiled coil</keyword>
<reference evidence="3 4" key="1">
    <citation type="submission" date="2017-03" db="EMBL/GenBank/DDBJ databases">
        <title>Genomes of endolithic fungi from Antarctica.</title>
        <authorList>
            <person name="Coleine C."/>
            <person name="Masonjones S."/>
            <person name="Stajich J.E."/>
        </authorList>
    </citation>
    <scope>NUCLEOTIDE SEQUENCE [LARGE SCALE GENOMIC DNA]</scope>
    <source>
        <strain evidence="3 4">CCFEE 6314</strain>
    </source>
</reference>
<evidence type="ECO:0000313" key="3">
    <source>
        <dbReference type="EMBL" id="RVX71148.1"/>
    </source>
</evidence>
<evidence type="ECO:0000256" key="1">
    <source>
        <dbReference type="SAM" id="Coils"/>
    </source>
</evidence>
<protein>
    <recommendedName>
        <fullName evidence="5">BZIP domain-containing protein</fullName>
    </recommendedName>
</protein>
<proteinExistence type="predicted"/>
<dbReference type="PANTHER" id="PTHR37012:SF7">
    <property type="entry name" value="B-ZIP TRANSCRIPTION FACTOR (EUROFUNG)-RELATED"/>
    <property type="match status" value="1"/>
</dbReference>
<name>A0A438N5Z2_EXOME</name>
<dbReference type="Pfam" id="PF11905">
    <property type="entry name" value="DUF3425"/>
    <property type="match status" value="1"/>
</dbReference>
<dbReference type="PANTHER" id="PTHR37012">
    <property type="entry name" value="B-ZIP TRANSCRIPTION FACTOR (EUROFUNG)-RELATED"/>
    <property type="match status" value="1"/>
</dbReference>
<dbReference type="OrthoDB" id="5086080at2759"/>
<feature type="coiled-coil region" evidence="1">
    <location>
        <begin position="71"/>
        <end position="98"/>
    </location>
</feature>
<dbReference type="CDD" id="cd14688">
    <property type="entry name" value="bZIP_YAP"/>
    <property type="match status" value="1"/>
</dbReference>
<dbReference type="VEuPathDB" id="FungiDB:PV10_06106"/>
<comment type="caution">
    <text evidence="3">The sequence shown here is derived from an EMBL/GenBank/DDBJ whole genome shotgun (WGS) entry which is preliminary data.</text>
</comment>
<dbReference type="AlphaFoldDB" id="A0A438N5Z2"/>
<feature type="region of interest" description="Disordered" evidence="2">
    <location>
        <begin position="109"/>
        <end position="134"/>
    </location>
</feature>
<gene>
    <name evidence="3" type="ORF">B0A52_03514</name>
</gene>
<organism evidence="3 4">
    <name type="scientific">Exophiala mesophila</name>
    <name type="common">Black yeast-like fungus</name>
    <dbReference type="NCBI Taxonomy" id="212818"/>
    <lineage>
        <taxon>Eukaryota</taxon>
        <taxon>Fungi</taxon>
        <taxon>Dikarya</taxon>
        <taxon>Ascomycota</taxon>
        <taxon>Pezizomycotina</taxon>
        <taxon>Eurotiomycetes</taxon>
        <taxon>Chaetothyriomycetidae</taxon>
        <taxon>Chaetothyriales</taxon>
        <taxon>Herpotrichiellaceae</taxon>
        <taxon>Exophiala</taxon>
    </lineage>
</organism>
<dbReference type="Proteomes" id="UP000288859">
    <property type="component" value="Unassembled WGS sequence"/>
</dbReference>
<feature type="compositionally biased region" description="Basic and acidic residues" evidence="2">
    <location>
        <begin position="28"/>
        <end position="39"/>
    </location>
</feature>